<keyword evidence="4 5" id="KW-0472">Membrane</keyword>
<reference evidence="7" key="2">
    <citation type="journal article" date="2021" name="Microbiome">
        <title>Successional dynamics and alternative stable states in a saline activated sludge microbial community over 9 years.</title>
        <authorList>
            <person name="Wang Y."/>
            <person name="Ye J."/>
            <person name="Ju F."/>
            <person name="Liu L."/>
            <person name="Boyd J.A."/>
            <person name="Deng Y."/>
            <person name="Parks D.H."/>
            <person name="Jiang X."/>
            <person name="Yin X."/>
            <person name="Woodcroft B.J."/>
            <person name="Tyson G.W."/>
            <person name="Hugenholtz P."/>
            <person name="Polz M.F."/>
            <person name="Zhang T."/>
        </authorList>
    </citation>
    <scope>NUCLEOTIDE SEQUENCE</scope>
    <source>
        <strain evidence="7">HKST-UBA12</strain>
    </source>
</reference>
<keyword evidence="2 5" id="KW-0812">Transmembrane</keyword>
<evidence type="ECO:0000256" key="2">
    <source>
        <dbReference type="ARBA" id="ARBA00022692"/>
    </source>
</evidence>
<feature type="transmembrane region" description="Helical" evidence="5">
    <location>
        <begin position="261"/>
        <end position="279"/>
    </location>
</feature>
<sequence length="280" mass="30003">MQVIAYLLLIILFTFLLVKSADLVEEALVLIARKAGVSTFVIGFVIVSIASSLPEMSVALGSSAEGVPALSVGNLLGASLVLLTLIVALNTFRHGTIPFRGSFHFRQVAISMLVIFSQVVVLLDQYLSREEGFLLIIIYLLFVLYITRNSTSGHKHLHMRDLTDVKFLKVITTGIFGLISLIIFAALTVTQTVELAALVHVPNSVVGILLLAIGTNIPEIAIIFRSRNSEEEKLAVGNILGSAAINTGTLGLLGIIASPSLPNYVSLIPAITFLVVTLIV</sequence>
<dbReference type="GO" id="GO:0006874">
    <property type="term" value="P:intracellular calcium ion homeostasis"/>
    <property type="evidence" value="ECO:0007669"/>
    <property type="project" value="TreeGrafter"/>
</dbReference>
<dbReference type="Pfam" id="PF01699">
    <property type="entry name" value="Na_Ca_ex"/>
    <property type="match status" value="2"/>
</dbReference>
<feature type="transmembrane region" description="Helical" evidence="5">
    <location>
        <begin position="167"/>
        <end position="189"/>
    </location>
</feature>
<dbReference type="Gene3D" id="1.20.1420.30">
    <property type="entry name" value="NCX, central ion-binding region"/>
    <property type="match status" value="1"/>
</dbReference>
<dbReference type="InterPro" id="IPR004837">
    <property type="entry name" value="NaCa_Exmemb"/>
</dbReference>
<organism evidence="7 8">
    <name type="scientific">Candidatus Dojkabacteria bacterium</name>
    <dbReference type="NCBI Taxonomy" id="2099670"/>
    <lineage>
        <taxon>Bacteria</taxon>
        <taxon>Candidatus Dojkabacteria</taxon>
    </lineage>
</organism>
<proteinExistence type="predicted"/>
<evidence type="ECO:0000256" key="4">
    <source>
        <dbReference type="ARBA" id="ARBA00023136"/>
    </source>
</evidence>
<evidence type="ECO:0000256" key="1">
    <source>
        <dbReference type="ARBA" id="ARBA00004141"/>
    </source>
</evidence>
<feature type="domain" description="Sodium/calcium exchanger membrane region" evidence="6">
    <location>
        <begin position="174"/>
        <end position="275"/>
    </location>
</feature>
<evidence type="ECO:0000256" key="5">
    <source>
        <dbReference type="SAM" id="Phobius"/>
    </source>
</evidence>
<feature type="domain" description="Sodium/calcium exchanger membrane region" evidence="6">
    <location>
        <begin position="6"/>
        <end position="147"/>
    </location>
</feature>
<dbReference type="EMBL" id="JAGQLI010000085">
    <property type="protein sequence ID" value="MCA9379114.1"/>
    <property type="molecule type" value="Genomic_DNA"/>
</dbReference>
<dbReference type="InterPro" id="IPR044880">
    <property type="entry name" value="NCX_ion-bd_dom_sf"/>
</dbReference>
<dbReference type="GO" id="GO:0008273">
    <property type="term" value="F:calcium, potassium:sodium antiporter activity"/>
    <property type="evidence" value="ECO:0007669"/>
    <property type="project" value="TreeGrafter"/>
</dbReference>
<feature type="transmembrane region" description="Helical" evidence="5">
    <location>
        <begin position="73"/>
        <end position="92"/>
    </location>
</feature>
<reference evidence="7" key="1">
    <citation type="submission" date="2020-04" db="EMBL/GenBank/DDBJ databases">
        <authorList>
            <person name="Zhang T."/>
        </authorList>
    </citation>
    <scope>NUCLEOTIDE SEQUENCE</scope>
    <source>
        <strain evidence="7">HKST-UBA12</strain>
    </source>
</reference>
<name>A0A955KZH0_9BACT</name>
<feature type="non-terminal residue" evidence="7">
    <location>
        <position position="280"/>
    </location>
</feature>
<feature type="transmembrane region" description="Helical" evidence="5">
    <location>
        <begin position="234"/>
        <end position="255"/>
    </location>
</feature>
<feature type="transmembrane region" description="Helical" evidence="5">
    <location>
        <begin position="132"/>
        <end position="147"/>
    </location>
</feature>
<dbReference type="Proteomes" id="UP000760819">
    <property type="component" value="Unassembled WGS sequence"/>
</dbReference>
<feature type="transmembrane region" description="Helical" evidence="5">
    <location>
        <begin position="36"/>
        <end position="53"/>
    </location>
</feature>
<dbReference type="PANTHER" id="PTHR10846">
    <property type="entry name" value="SODIUM/POTASSIUM/CALCIUM EXCHANGER"/>
    <property type="match status" value="1"/>
</dbReference>
<feature type="transmembrane region" description="Helical" evidence="5">
    <location>
        <begin position="104"/>
        <end position="126"/>
    </location>
</feature>
<dbReference type="InterPro" id="IPR004481">
    <property type="entry name" value="K/Na/Ca-exchanger"/>
</dbReference>
<dbReference type="PANTHER" id="PTHR10846:SF8">
    <property type="entry name" value="INNER MEMBRANE PROTEIN YRBG"/>
    <property type="match status" value="1"/>
</dbReference>
<dbReference type="GO" id="GO:0005262">
    <property type="term" value="F:calcium channel activity"/>
    <property type="evidence" value="ECO:0007669"/>
    <property type="project" value="TreeGrafter"/>
</dbReference>
<dbReference type="AlphaFoldDB" id="A0A955KZH0"/>
<comment type="caution">
    <text evidence="7">The sequence shown here is derived from an EMBL/GenBank/DDBJ whole genome shotgun (WGS) entry which is preliminary data.</text>
</comment>
<protein>
    <submittedName>
        <fullName evidence="7">Sodium:calcium antiporter</fullName>
    </submittedName>
</protein>
<accession>A0A955KZH0</accession>
<keyword evidence="3 5" id="KW-1133">Transmembrane helix</keyword>
<feature type="transmembrane region" description="Helical" evidence="5">
    <location>
        <begin position="6"/>
        <end position="24"/>
    </location>
</feature>
<comment type="subcellular location">
    <subcellularLocation>
        <location evidence="1">Membrane</location>
        <topology evidence="1">Multi-pass membrane protein</topology>
    </subcellularLocation>
</comment>
<evidence type="ECO:0000313" key="7">
    <source>
        <dbReference type="EMBL" id="MCA9379114.1"/>
    </source>
</evidence>
<dbReference type="GO" id="GO:0005886">
    <property type="term" value="C:plasma membrane"/>
    <property type="evidence" value="ECO:0007669"/>
    <property type="project" value="TreeGrafter"/>
</dbReference>
<evidence type="ECO:0000256" key="3">
    <source>
        <dbReference type="ARBA" id="ARBA00022989"/>
    </source>
</evidence>
<evidence type="ECO:0000313" key="8">
    <source>
        <dbReference type="Proteomes" id="UP000760819"/>
    </source>
</evidence>
<evidence type="ECO:0000259" key="6">
    <source>
        <dbReference type="Pfam" id="PF01699"/>
    </source>
</evidence>
<gene>
    <name evidence="7" type="ORF">KC640_01675</name>
</gene>